<keyword evidence="2" id="KW-0808">Transferase</keyword>
<dbReference type="EMBL" id="LQOJ01000027">
    <property type="protein sequence ID" value="ORV05120.1"/>
    <property type="molecule type" value="Genomic_DNA"/>
</dbReference>
<keyword evidence="3" id="KW-1185">Reference proteome</keyword>
<dbReference type="PANTHER" id="PTHR11012">
    <property type="entry name" value="PROTEIN KINASE-LIKE DOMAIN-CONTAINING"/>
    <property type="match status" value="1"/>
</dbReference>
<sequence>MTAALAAEYPGAVVDTVTVLMRDDGTNRRARLQLSYRQGCGPETVFLKGVDPDHRELIKMTSGLFHEPRLFAERIELPLEHPRVYASVIDADAEDFVIVMEDLTARGADPRDALRPLTVEQAASGVRGLARMHGQYWGTRLSGSALDWVEPFEPWDGMQWAPLPAVQPRLAPDTPAEVRTMTIERLVEGIWKPFIRSLTRAPQTLLHGDPHIGNTYLLPGGELGFLDWQVLRRGNWSLDLGYFLQGALTTEDRRRHERALLAEYRDNLGLPAAELPGADEIWLRYRASVAHGLCTWLATASAGELWQRPDIALELAQRYSMAYGDLDTAAALAAIDCG</sequence>
<dbReference type="Proteomes" id="UP000193484">
    <property type="component" value="Unassembled WGS sequence"/>
</dbReference>
<dbReference type="Gene3D" id="3.90.1200.10">
    <property type="match status" value="1"/>
</dbReference>
<organism evidence="2 3">
    <name type="scientific">Mycolicibacterium fallax</name>
    <name type="common">Mycobacterium fallax</name>
    <dbReference type="NCBI Taxonomy" id="1793"/>
    <lineage>
        <taxon>Bacteria</taxon>
        <taxon>Bacillati</taxon>
        <taxon>Actinomycetota</taxon>
        <taxon>Actinomycetes</taxon>
        <taxon>Mycobacteriales</taxon>
        <taxon>Mycobacteriaceae</taxon>
        <taxon>Mycolicibacterium</taxon>
    </lineage>
</organism>
<dbReference type="PANTHER" id="PTHR11012:SF30">
    <property type="entry name" value="PROTEIN KINASE-LIKE DOMAIN-CONTAINING"/>
    <property type="match status" value="1"/>
</dbReference>
<dbReference type="InterPro" id="IPR015897">
    <property type="entry name" value="CHK_kinase-like"/>
</dbReference>
<protein>
    <submittedName>
        <fullName evidence="2">Aminoglycoside phosphotransferase</fullName>
    </submittedName>
</protein>
<dbReference type="STRING" id="1793.AWC04_07400"/>
<gene>
    <name evidence="2" type="ORF">AWC04_07400</name>
</gene>
<proteinExistence type="predicted"/>
<reference evidence="2 3" key="1">
    <citation type="submission" date="2016-01" db="EMBL/GenBank/DDBJ databases">
        <title>The new phylogeny of the genus Mycobacterium.</title>
        <authorList>
            <person name="Tarcisio F."/>
            <person name="Conor M."/>
            <person name="Antonella G."/>
            <person name="Elisabetta G."/>
            <person name="Giulia F.S."/>
            <person name="Sara T."/>
            <person name="Anna F."/>
            <person name="Clotilde B."/>
            <person name="Roberto B."/>
            <person name="Veronica D.S."/>
            <person name="Fabio R."/>
            <person name="Monica P."/>
            <person name="Olivier J."/>
            <person name="Enrico T."/>
            <person name="Nicola S."/>
        </authorList>
    </citation>
    <scope>NUCLEOTIDE SEQUENCE [LARGE SCALE GENOMIC DNA]</scope>
    <source>
        <strain evidence="2 3">DSM 44179</strain>
    </source>
</reference>
<comment type="caution">
    <text evidence="2">The sequence shown here is derived from an EMBL/GenBank/DDBJ whole genome shotgun (WGS) entry which is preliminary data.</text>
</comment>
<evidence type="ECO:0000313" key="3">
    <source>
        <dbReference type="Proteomes" id="UP000193484"/>
    </source>
</evidence>
<dbReference type="OrthoDB" id="141068at2"/>
<dbReference type="GO" id="GO:0016740">
    <property type="term" value="F:transferase activity"/>
    <property type="evidence" value="ECO:0007669"/>
    <property type="project" value="UniProtKB-KW"/>
</dbReference>
<dbReference type="SMART" id="SM00587">
    <property type="entry name" value="CHK"/>
    <property type="match status" value="1"/>
</dbReference>
<dbReference type="AlphaFoldDB" id="A0A1X1RGA3"/>
<dbReference type="Pfam" id="PF01636">
    <property type="entry name" value="APH"/>
    <property type="match status" value="1"/>
</dbReference>
<dbReference type="SUPFAM" id="SSF56112">
    <property type="entry name" value="Protein kinase-like (PK-like)"/>
    <property type="match status" value="1"/>
</dbReference>
<dbReference type="InterPro" id="IPR011009">
    <property type="entry name" value="Kinase-like_dom_sf"/>
</dbReference>
<accession>A0A1X1RGA3</accession>
<evidence type="ECO:0000313" key="2">
    <source>
        <dbReference type="EMBL" id="ORV05120.1"/>
    </source>
</evidence>
<feature type="domain" description="CHK kinase-like" evidence="1">
    <location>
        <begin position="98"/>
        <end position="277"/>
    </location>
</feature>
<evidence type="ECO:0000259" key="1">
    <source>
        <dbReference type="SMART" id="SM00587"/>
    </source>
</evidence>
<name>A0A1X1RGA3_MYCFA</name>
<dbReference type="InterPro" id="IPR002575">
    <property type="entry name" value="Aminoglycoside_PTrfase"/>
</dbReference>
<dbReference type="RefSeq" id="WP_085094710.1">
    <property type="nucleotide sequence ID" value="NZ_AP022603.1"/>
</dbReference>